<protein>
    <submittedName>
        <fullName evidence="2">CRISPR-associated protein</fullName>
    </submittedName>
</protein>
<dbReference type="eggNOG" id="COG1203">
    <property type="taxonomic scope" value="Bacteria"/>
</dbReference>
<dbReference type="Proteomes" id="UP000001727">
    <property type="component" value="Chromosome"/>
</dbReference>
<dbReference type="KEGG" id="cur:cu1972"/>
<dbReference type="CDD" id="cd09729">
    <property type="entry name" value="Cse1_I-E"/>
    <property type="match status" value="1"/>
</dbReference>
<dbReference type="NCBIfam" id="TIGR02547">
    <property type="entry name" value="casA_cse1"/>
    <property type="match status" value="1"/>
</dbReference>
<evidence type="ECO:0000313" key="3">
    <source>
        <dbReference type="Proteomes" id="UP000001727"/>
    </source>
</evidence>
<evidence type="ECO:0000313" key="2">
    <source>
        <dbReference type="EMBL" id="CAQ05929.1"/>
    </source>
</evidence>
<dbReference type="RefSeq" id="WP_012361196.1">
    <property type="nucleotide sequence ID" value="NC_010545.1"/>
</dbReference>
<dbReference type="InterPro" id="IPR013381">
    <property type="entry name" value="CRISPR-assoc_prot_Cse1"/>
</dbReference>
<sequence>MGSNETFNLVHEPWIKCRTAEGNQLLSIRQVFDGSAKPLAVVGDSPTQDYAVLRVLLAIFWRAHYHDFVRRYPSPRSRKKFEWETWFLDTRETLRETGKDEVVLGYLADVENRFDLLDPTVPFMQVADLHTAKNTSNEIRRILPDSEDSYFTMRTGPGRVSISYDEAARWLIHAQAYDYSGIKSGAVGDPRVKGGRGYPIGQGWSGLTGGTVIRGANLLETLVLNTTESCIPTAAETDKPVWEREPDTAAPQDLEATQPKGPADLATWQSRRIRLFTEDGVVTRVLVSNGDRIPNAGLNVFGDPMTPYRFSKNKSKKGFEAYYPRPYDEQRTTWRSLDALVAVDGDPGFSSRELPPKRPENVDNVARILEDREVLDLQIVSMAYGPQSSTYGTIVSSSIGLPVHLLRNSEWSRAVRNDVRNSAEATGRAATAVGAFAGQLYVAAGGEYEFGVDAADRLYAQLEPRFHNWLRGLDPKNMAQEVSSWQHTVREAALGIAQDLLNGAGQKALIGRLLDEDSGGRVINAGTAFQQLKRKLNKELPLTAPQKTMSEEGEGNGERS</sequence>
<evidence type="ECO:0000256" key="1">
    <source>
        <dbReference type="SAM" id="MobiDB-lite"/>
    </source>
</evidence>
<reference evidence="2 3" key="1">
    <citation type="journal article" date="2008" name="J. Biotechnol.">
        <title>The lifestyle of Corynebacterium urealyticum derived from its complete genome sequence established by pyrosequencing.</title>
        <authorList>
            <person name="Tauch A."/>
            <person name="Trost E."/>
            <person name="Tilker A."/>
            <person name="Ludewig U."/>
            <person name="Schneiker S."/>
            <person name="Goesmann A."/>
            <person name="Arnold W."/>
            <person name="Bekel T."/>
            <person name="Brinkrolf K."/>
            <person name="Brune I."/>
            <person name="Goetker S."/>
            <person name="Kalinowski J."/>
            <person name="Kamp P.-B."/>
            <person name="Lobo F.P."/>
            <person name="Viehoever P."/>
            <person name="Weisshaar B."/>
            <person name="Soriano F."/>
            <person name="Droege M."/>
            <person name="Puehler A."/>
        </authorList>
    </citation>
    <scope>NUCLEOTIDE SEQUENCE [LARGE SCALE GENOMIC DNA]</scope>
    <source>
        <strain evidence="3">ATCC 43042 / DSM 7109</strain>
    </source>
</reference>
<dbReference type="Pfam" id="PF09481">
    <property type="entry name" value="CRISPR_Cse1"/>
    <property type="match status" value="1"/>
</dbReference>
<feature type="compositionally biased region" description="Basic and acidic residues" evidence="1">
    <location>
        <begin position="236"/>
        <end position="247"/>
    </location>
</feature>
<accession>B1VIY3</accession>
<dbReference type="Gene3D" id="1.10.132.100">
    <property type="match status" value="1"/>
</dbReference>
<feature type="compositionally biased region" description="Acidic residues" evidence="1">
    <location>
        <begin position="551"/>
        <end position="560"/>
    </location>
</feature>
<dbReference type="EMBL" id="AM942444">
    <property type="protein sequence ID" value="CAQ05929.1"/>
    <property type="molecule type" value="Genomic_DNA"/>
</dbReference>
<dbReference type="HOGENOM" id="CLU_034285_0_0_11"/>
<keyword evidence="3" id="KW-1185">Reference proteome</keyword>
<dbReference type="STRING" id="504474.cu1972"/>
<feature type="region of interest" description="Disordered" evidence="1">
    <location>
        <begin position="539"/>
        <end position="560"/>
    </location>
</feature>
<dbReference type="GeneID" id="60604749"/>
<gene>
    <name evidence="2" type="primary">casG</name>
    <name evidence="2" type="ordered locus">cu1972</name>
</gene>
<dbReference type="AlphaFoldDB" id="B1VIY3"/>
<organism evidence="2 3">
    <name type="scientific">Corynebacterium urealyticum (strain ATCC 43042 / DSM 7109)</name>
    <dbReference type="NCBI Taxonomy" id="504474"/>
    <lineage>
        <taxon>Bacteria</taxon>
        <taxon>Bacillati</taxon>
        <taxon>Actinomycetota</taxon>
        <taxon>Actinomycetes</taxon>
        <taxon>Mycobacteriales</taxon>
        <taxon>Corynebacteriaceae</taxon>
        <taxon>Corynebacterium</taxon>
    </lineage>
</organism>
<feature type="region of interest" description="Disordered" evidence="1">
    <location>
        <begin position="235"/>
        <end position="261"/>
    </location>
</feature>
<proteinExistence type="predicted"/>
<name>B1VIY3_CORU7</name>